<evidence type="ECO:0000256" key="1">
    <source>
        <dbReference type="ARBA" id="ARBA00005854"/>
    </source>
</evidence>
<dbReference type="InterPro" id="IPR006139">
    <property type="entry name" value="D-isomer_2_OHA_DH_cat_dom"/>
</dbReference>
<dbReference type="Pfam" id="PF00389">
    <property type="entry name" value="2-Hacid_dh"/>
    <property type="match status" value="1"/>
</dbReference>
<dbReference type="SUPFAM" id="SSF52283">
    <property type="entry name" value="Formate/glycerate dehydrogenase catalytic domain-like"/>
    <property type="match status" value="1"/>
</dbReference>
<dbReference type="PANTHER" id="PTHR43333:SF1">
    <property type="entry name" value="D-ISOMER SPECIFIC 2-HYDROXYACID DEHYDROGENASE NAD-BINDING DOMAIN-CONTAINING PROTEIN"/>
    <property type="match status" value="1"/>
</dbReference>
<keyword evidence="8" id="KW-1185">Reference proteome</keyword>
<accession>A0A2S5GCU8</accession>
<evidence type="ECO:0000313" key="7">
    <source>
        <dbReference type="EMBL" id="PPA70723.1"/>
    </source>
</evidence>
<protein>
    <submittedName>
        <fullName evidence="7">Hydroxyacid dehydrogenase</fullName>
    </submittedName>
</protein>
<dbReference type="EMBL" id="PREZ01000003">
    <property type="protein sequence ID" value="PPA70723.1"/>
    <property type="molecule type" value="Genomic_DNA"/>
</dbReference>
<evidence type="ECO:0000259" key="5">
    <source>
        <dbReference type="Pfam" id="PF00389"/>
    </source>
</evidence>
<comment type="caution">
    <text evidence="7">The sequence shown here is derived from an EMBL/GenBank/DDBJ whole genome shotgun (WGS) entry which is preliminary data.</text>
</comment>
<dbReference type="OrthoDB" id="9805416at2"/>
<feature type="domain" description="D-isomer specific 2-hydroxyacid dehydrogenase NAD-binding" evidence="6">
    <location>
        <begin position="106"/>
        <end position="280"/>
    </location>
</feature>
<dbReference type="InterPro" id="IPR036291">
    <property type="entry name" value="NAD(P)-bd_dom_sf"/>
</dbReference>
<dbReference type="Proteomes" id="UP000239047">
    <property type="component" value="Unassembled WGS sequence"/>
</dbReference>
<dbReference type="GO" id="GO:0016616">
    <property type="term" value="F:oxidoreductase activity, acting on the CH-OH group of donors, NAD or NADP as acceptor"/>
    <property type="evidence" value="ECO:0007669"/>
    <property type="project" value="InterPro"/>
</dbReference>
<proteinExistence type="inferred from homology"/>
<evidence type="ECO:0000256" key="4">
    <source>
        <dbReference type="RuleBase" id="RU003719"/>
    </source>
</evidence>
<reference evidence="7 8" key="1">
    <citation type="submission" date="2018-02" db="EMBL/GenBank/DDBJ databases">
        <title>Jeotgalibacillus proteolyticum sp. nov. a protease producing bacterium isolated from ocean sediments of Laizhou Bay.</title>
        <authorList>
            <person name="Li Y."/>
        </authorList>
    </citation>
    <scope>NUCLEOTIDE SEQUENCE [LARGE SCALE GENOMIC DNA]</scope>
    <source>
        <strain evidence="7 8">22-7</strain>
    </source>
</reference>
<evidence type="ECO:0000256" key="2">
    <source>
        <dbReference type="ARBA" id="ARBA00023002"/>
    </source>
</evidence>
<dbReference type="Pfam" id="PF02826">
    <property type="entry name" value="2-Hacid_dh_C"/>
    <property type="match status" value="1"/>
</dbReference>
<dbReference type="Gene3D" id="3.40.50.720">
    <property type="entry name" value="NAD(P)-binding Rossmann-like Domain"/>
    <property type="match status" value="2"/>
</dbReference>
<keyword evidence="3" id="KW-0520">NAD</keyword>
<dbReference type="GO" id="GO:0051287">
    <property type="term" value="F:NAD binding"/>
    <property type="evidence" value="ECO:0007669"/>
    <property type="project" value="InterPro"/>
</dbReference>
<dbReference type="FunFam" id="3.40.50.720:FF:000363">
    <property type="entry name" value="D-isomer specific 2-hydroxyacid dehydrogenase"/>
    <property type="match status" value="1"/>
</dbReference>
<evidence type="ECO:0000256" key="3">
    <source>
        <dbReference type="ARBA" id="ARBA00023027"/>
    </source>
</evidence>
<dbReference type="InterPro" id="IPR029753">
    <property type="entry name" value="D-isomer_DH_CS"/>
</dbReference>
<dbReference type="RefSeq" id="WP_104057473.1">
    <property type="nucleotide sequence ID" value="NZ_PREZ01000003.1"/>
</dbReference>
<evidence type="ECO:0000313" key="8">
    <source>
        <dbReference type="Proteomes" id="UP000239047"/>
    </source>
</evidence>
<feature type="domain" description="D-isomer specific 2-hydroxyacid dehydrogenase catalytic" evidence="5">
    <location>
        <begin position="40"/>
        <end position="308"/>
    </location>
</feature>
<dbReference type="AlphaFoldDB" id="A0A2S5GCU8"/>
<evidence type="ECO:0000259" key="6">
    <source>
        <dbReference type="Pfam" id="PF02826"/>
    </source>
</evidence>
<dbReference type="PROSITE" id="PS00671">
    <property type="entry name" value="D_2_HYDROXYACID_DH_3"/>
    <property type="match status" value="1"/>
</dbReference>
<sequence>MTKRTIVITQNLDSSLADQLHSALPDWDIIIGRDQSIWEPYIKDAEIIGGWKRPMNELLTDSSNLKWLQSWSAGIDNFPLETFEKRNYLLTSGNGVHANPISETIFALMLGLTRLIHTYVRQQQSKTWHHAGLKLELHGKTIAILGAGAIGKETAKIAKAFGMTVLGVRKSNKDEEYFDKMHSIEQLNEVLPQSDYVVVTLPLTKETNKLFKKEQFELMKDSAFFINIGRGEIVEEKDLIEALQKDKIAGAGLDVFEQEPLDESSPLWEMENVIVTPHTSGATEYYDERIINNIFLPNLKDYLDGKKPSVNLVDFSKGY</sequence>
<dbReference type="SUPFAM" id="SSF51735">
    <property type="entry name" value="NAD(P)-binding Rossmann-fold domains"/>
    <property type="match status" value="1"/>
</dbReference>
<dbReference type="PANTHER" id="PTHR43333">
    <property type="entry name" value="2-HACID_DH_C DOMAIN-CONTAINING PROTEIN"/>
    <property type="match status" value="1"/>
</dbReference>
<name>A0A2S5GCU8_9BACL</name>
<dbReference type="InterPro" id="IPR006140">
    <property type="entry name" value="D-isomer_DH_NAD-bd"/>
</dbReference>
<organism evidence="7 8">
    <name type="scientific">Jeotgalibacillus proteolyticus</name>
    <dbReference type="NCBI Taxonomy" id="2082395"/>
    <lineage>
        <taxon>Bacteria</taxon>
        <taxon>Bacillati</taxon>
        <taxon>Bacillota</taxon>
        <taxon>Bacilli</taxon>
        <taxon>Bacillales</taxon>
        <taxon>Caryophanaceae</taxon>
        <taxon>Jeotgalibacillus</taxon>
    </lineage>
</organism>
<comment type="similarity">
    <text evidence="1 4">Belongs to the D-isomer specific 2-hydroxyacid dehydrogenase family.</text>
</comment>
<dbReference type="CDD" id="cd05300">
    <property type="entry name" value="2-Hacid_dh_1"/>
    <property type="match status" value="1"/>
</dbReference>
<gene>
    <name evidence="7" type="ORF">C4B60_07970</name>
</gene>
<keyword evidence="2 4" id="KW-0560">Oxidoreductase</keyword>